<feature type="region of interest" description="Disordered" evidence="1">
    <location>
        <begin position="1316"/>
        <end position="1364"/>
    </location>
</feature>
<dbReference type="InterPro" id="IPR004242">
    <property type="entry name" value="Transposase_21"/>
</dbReference>
<dbReference type="InterPro" id="IPR025452">
    <property type="entry name" value="DUF4218"/>
</dbReference>
<dbReference type="PANTHER" id="PTHR10775">
    <property type="entry name" value="OS08G0208400 PROTEIN"/>
    <property type="match status" value="1"/>
</dbReference>
<feature type="compositionally biased region" description="Polar residues" evidence="1">
    <location>
        <begin position="1030"/>
        <end position="1046"/>
    </location>
</feature>
<evidence type="ECO:0000256" key="1">
    <source>
        <dbReference type="SAM" id="MobiDB-lite"/>
    </source>
</evidence>
<feature type="compositionally biased region" description="Acidic residues" evidence="1">
    <location>
        <begin position="1326"/>
        <end position="1348"/>
    </location>
</feature>
<reference evidence="5" key="1">
    <citation type="submission" date="2015-06" db="UniProtKB">
        <authorList>
            <consortium name="EnsemblPlants"/>
        </authorList>
    </citation>
    <scope>IDENTIFICATION</scope>
</reference>
<dbReference type="Gramene" id="OB0075G10020.1">
    <property type="protein sequence ID" value="OB0075G10020.1"/>
    <property type="gene ID" value="OB0075G10020"/>
</dbReference>
<feature type="region of interest" description="Disordered" evidence="1">
    <location>
        <begin position="1030"/>
        <end position="1065"/>
    </location>
</feature>
<protein>
    <recommendedName>
        <fullName evidence="7">Transposase-associated domain-containing protein</fullName>
    </recommendedName>
</protein>
<evidence type="ECO:0000313" key="5">
    <source>
        <dbReference type="EnsemblPlants" id="OB0075G10020.1"/>
    </source>
</evidence>
<evidence type="ECO:0000259" key="2">
    <source>
        <dbReference type="Pfam" id="PF13952"/>
    </source>
</evidence>
<evidence type="ECO:0008006" key="7">
    <source>
        <dbReference type="Google" id="ProtNLM"/>
    </source>
</evidence>
<organism evidence="5">
    <name type="scientific">Oryza brachyantha</name>
    <name type="common">malo sina</name>
    <dbReference type="NCBI Taxonomy" id="4533"/>
    <lineage>
        <taxon>Eukaryota</taxon>
        <taxon>Viridiplantae</taxon>
        <taxon>Streptophyta</taxon>
        <taxon>Embryophyta</taxon>
        <taxon>Tracheophyta</taxon>
        <taxon>Spermatophyta</taxon>
        <taxon>Magnoliopsida</taxon>
        <taxon>Liliopsida</taxon>
        <taxon>Poales</taxon>
        <taxon>Poaceae</taxon>
        <taxon>BOP clade</taxon>
        <taxon>Oryzoideae</taxon>
        <taxon>Oryzeae</taxon>
        <taxon>Oryzinae</taxon>
        <taxon>Oryza</taxon>
    </lineage>
</organism>
<accession>J3KUR5</accession>
<evidence type="ECO:0000259" key="4">
    <source>
        <dbReference type="Pfam" id="PF13963"/>
    </source>
</evidence>
<sequence length="1414" mass="161672">MANRDWMYNGWSRGKAPSNDWIENTNHFLDRAFSMPNLVEDGTIKCPCALCRNYVTQKRFDVEMHLCKYGFRVDYRVWTSHGEEAINSQAEDSSQESVDEIDHMADMLLDLGGDCPPSIDEEPTASAQAFYRMVDNADQLVHENTTHSSLSAVARLLALKSQYNMSVAHFEANLELIHELLPVDCKLPKDFYQSKKLLEGLGMPYLKIDACYNNCMLYYKENENKDRCDVCGISRYEEGQSKVPRKVLRYLPITDRLQRLYAHAKTAKQMQSHRCSTFGKMRHPCNGEAWQQFDKDFPNFASDRRNVRLAFATDGFTPFNLSAAPYSCWPVFVTPLNLPPSLIMKSEYMFLALVVPGPEHPGKKLNVLMQPIVDELMKLWDGVETWDASQNKNFTMRAAYLWSVHDFPAYGNFAGWSTHGRFACPICLSKSKAFLLHHGHKPCWFDCHRRFLPRDHEFRFQANASRKNTIVLDEPPRHLTGEKILVEMNSHTTNSKTFGKLHNWTHISCFWQLPYFHKLLLPHNIDVMHNEKNVAEAIWNTCFDIPDKTKDNAKARQDLAEICNRPSLHLVLKENGKWHKPRAPFCIEKNDKTIILKWFQELKFPDGYAANIRRGVNLSQRKIFGLKSHDYHIFMERLLPVAFRGFLREETWVCLAELSFFYRQLCAKELRKDTICNLEEQIVVLLCKMEKIFPPGFFNPMQHLIIHLPREARLGGPVQARWNYPYERKIQRLRKKVRNKARVEGCIVEAELVEEATNYLSLYFKPTARSVRNKIPRKFDEKHWKSRIKPKPEQLRDLRLNGWKTSRGKHGPNFFDWFKEECMVTSSIDIALHQISYGFRQRVSSYGCYDVNGYRFRSEEYERTRSGLTTVNTGVCVCCIDENDNELEYYGVIKDIIKIKWEGSLQLEIVLFDCQWFDPTVRGTRCTENLGLVEIKCTSRISVFEPFVMASQVKQEMHSLRHKTLMGKQCVANVVSTEKAAVMVFVLKRALLFGDSSERVSIDGVNSKRTCAASANSRRAGADDVSPIMNSGGNSSSQCNANSSGVHSKGACGNPKKRGRGKMSRTQLKLPPRGQRVELIPKGDRSHSLQASQFRYANYDPNGLMYASQVGAILKRQYPSIIKVYNDEGDIVDKHPTMSWNDFFWKKNDSGVSYARQDFTFGVERASTLNTYAVMKSGMKNVDKTGCSGPIPSQKAQRVLDDYKAKTQNENSQELDGKILYSIGGGLSHGRVPIGNGAVKKADVLAATKSSIVRPTKSASYQCVIEENTKLKINEINIEENSVNRELIMSIFTNLGQEPPATLLSRLANIDARRHEAMGSSHSGSDLDDDMGSNEDLGDGVYSDEDSDGDMHTNGDMGNSEDERDTMHWDENLDVEVHMTDDVDIHNNSYNGLGGKNFIDIDRENNFHDLDDYD</sequence>
<feature type="domain" description="Transposase-associated" evidence="4">
    <location>
        <begin position="4"/>
        <end position="83"/>
    </location>
</feature>
<feature type="domain" description="DUF4218" evidence="3">
    <location>
        <begin position="665"/>
        <end position="777"/>
    </location>
</feature>
<dbReference type="Proteomes" id="UP000006038">
    <property type="component" value="Unassembled WGS sequence"/>
</dbReference>
<name>J3KUR5_ORYBR</name>
<dbReference type="eggNOG" id="ENOG502RRSG">
    <property type="taxonomic scope" value="Eukaryota"/>
</dbReference>
<evidence type="ECO:0000313" key="6">
    <source>
        <dbReference type="Proteomes" id="UP000006038"/>
    </source>
</evidence>
<evidence type="ECO:0000259" key="3">
    <source>
        <dbReference type="Pfam" id="PF13960"/>
    </source>
</evidence>
<dbReference type="InterPro" id="IPR025312">
    <property type="entry name" value="DUF4216"/>
</dbReference>
<dbReference type="EnsemblPlants" id="OB0075G10020.1">
    <property type="protein sequence ID" value="OB0075G10020.1"/>
    <property type="gene ID" value="OB0075G10020"/>
</dbReference>
<feature type="domain" description="DUF4216" evidence="2">
    <location>
        <begin position="907"/>
        <end position="955"/>
    </location>
</feature>
<dbReference type="PANTHER" id="PTHR10775:SF183">
    <property type="entry name" value="TRANSPOSON, EN_SPM-LIKE, TRANSPOSASE-ASSOCIATED DOMAIN PROTEIN-RELATED"/>
    <property type="match status" value="1"/>
</dbReference>
<dbReference type="Pfam" id="PF13963">
    <property type="entry name" value="Transpos_assoc"/>
    <property type="match status" value="1"/>
</dbReference>
<dbReference type="HOGENOM" id="CLU_253494_0_0_1"/>
<keyword evidence="6" id="KW-1185">Reference proteome</keyword>
<dbReference type="InterPro" id="IPR029480">
    <property type="entry name" value="Transpos_assoc"/>
</dbReference>
<dbReference type="Pfam" id="PF13952">
    <property type="entry name" value="DUF4216"/>
    <property type="match status" value="1"/>
</dbReference>
<dbReference type="Pfam" id="PF13960">
    <property type="entry name" value="DUF4218"/>
    <property type="match status" value="1"/>
</dbReference>
<dbReference type="Pfam" id="PF02992">
    <property type="entry name" value="Transposase_21"/>
    <property type="match status" value="1"/>
</dbReference>
<dbReference type="OMA" id="HEVEFEN"/>
<proteinExistence type="predicted"/>